<dbReference type="PROSITE" id="PS01276">
    <property type="entry name" value="PEPTIDASE_U32"/>
    <property type="match status" value="1"/>
</dbReference>
<dbReference type="PANTHER" id="PTHR30217:SF10">
    <property type="entry name" value="23S RRNA 5-HYDROXYCYTIDINE C2501 SYNTHASE"/>
    <property type="match status" value="1"/>
</dbReference>
<dbReference type="InterPro" id="IPR051454">
    <property type="entry name" value="RNA/ubiquinone_mod_enzymes"/>
</dbReference>
<dbReference type="Proteomes" id="UP000249300">
    <property type="component" value="Chromosome 1"/>
</dbReference>
<keyword evidence="2" id="KW-0645">Protease</keyword>
<organism evidence="2 3">
    <name type="scientific">Porphyromonas crevioricanis</name>
    <dbReference type="NCBI Taxonomy" id="393921"/>
    <lineage>
        <taxon>Bacteria</taxon>
        <taxon>Pseudomonadati</taxon>
        <taxon>Bacteroidota</taxon>
        <taxon>Bacteroidia</taxon>
        <taxon>Bacteroidales</taxon>
        <taxon>Porphyromonadaceae</taxon>
        <taxon>Porphyromonas</taxon>
    </lineage>
</organism>
<gene>
    <name evidence="2" type="primary">yhbU_2</name>
    <name evidence="2" type="ORF">NCTC12858_01036</name>
</gene>
<dbReference type="EC" id="3.4.-.-" evidence="2"/>
<dbReference type="InterPro" id="IPR020988">
    <property type="entry name" value="Pept_U32_collagenase"/>
</dbReference>
<dbReference type="KEGG" id="pcre:NCTC12858_01036"/>
<keyword evidence="2" id="KW-0378">Hydrolase</keyword>
<accession>A0A2X4STM6</accession>
<evidence type="ECO:0000259" key="1">
    <source>
        <dbReference type="Pfam" id="PF12392"/>
    </source>
</evidence>
<dbReference type="RefSeq" id="WP_023940897.1">
    <property type="nucleotide sequence ID" value="NZ_LS483447.1"/>
</dbReference>
<protein>
    <submittedName>
        <fullName evidence="2">Uncharacterized protease yhbU</fullName>
        <ecNumber evidence="2">3.4.-.-</ecNumber>
    </submittedName>
</protein>
<dbReference type="EMBL" id="LS483447">
    <property type="protein sequence ID" value="SQH73191.1"/>
    <property type="molecule type" value="Genomic_DNA"/>
</dbReference>
<dbReference type="InterPro" id="IPR001539">
    <property type="entry name" value="Peptidase_U32"/>
</dbReference>
<evidence type="ECO:0000313" key="3">
    <source>
        <dbReference type="Proteomes" id="UP000249300"/>
    </source>
</evidence>
<reference evidence="2 3" key="1">
    <citation type="submission" date="2018-06" db="EMBL/GenBank/DDBJ databases">
        <authorList>
            <consortium name="Pathogen Informatics"/>
            <person name="Doyle S."/>
        </authorList>
    </citation>
    <scope>NUCLEOTIDE SEQUENCE [LARGE SCALE GENOMIC DNA]</scope>
    <source>
        <strain evidence="2 3">NCTC12858</strain>
    </source>
</reference>
<proteinExistence type="predicted"/>
<dbReference type="Pfam" id="PF01136">
    <property type="entry name" value="Peptidase_U32"/>
    <property type="match status" value="1"/>
</dbReference>
<dbReference type="GO" id="GO:0006508">
    <property type="term" value="P:proteolysis"/>
    <property type="evidence" value="ECO:0007669"/>
    <property type="project" value="UniProtKB-KW"/>
</dbReference>
<dbReference type="Pfam" id="PF12392">
    <property type="entry name" value="DUF3656"/>
    <property type="match status" value="1"/>
</dbReference>
<dbReference type="CDD" id="cd00945">
    <property type="entry name" value="Aldolase_Class_I"/>
    <property type="match status" value="1"/>
</dbReference>
<sequence length="609" mass="67952">MRELELLAPAKDKETAIAAIDHGADAVYIGAPMFGARAVAAVSVEDIAEVCRYAHLYRAKVYVALNTILYDHELATAVRIIQELNDAGVDALIIQDRALLDLDLPPIPLHASTQCDNRLPEQVAEWIALGIRRVVLARELTLEEIAEIAKLPVELEAFVHGALCVSYSGLCYLSQALMGRSANRGECAQLCRIPYTLTDANGQTIGGAEKHWLSLKDMNRLNLLSEMAEAGVTSFKIEGRLKPISYVKNVTASYHQALCSLIQTEPEQYRRSSFGQVSYSFTPDVERSFNRGFTSYLMKDRSQDPIASPLTPKSRGRYVGRLVAVQGSTIRLDRSHQLSNGDGLLLISRTGKVEGTQVIGILDDLRCRVDHPEYFSSGSEIYCNRDLKFEKLLSKPSASRRIPVRLKLTSCDGKIALSIEGPESYNPVTASIAFVPEKAERPNPERLVSELGKLGQTPLIATEVNVTEVADLFIPVSILSALRREATDLFCKKALEDYPLDRSPRQEKIKQVSRQSKELTYMGNVANSVARRHYENLGYRYIQPAFELEPKKNAALMTCKYCIKRELGHCPRLGQKPLPYIEPLYLKHSKGALQLFFDCKNCRMLLYQA</sequence>
<dbReference type="AlphaFoldDB" id="A0A2X4STM6"/>
<evidence type="ECO:0000313" key="2">
    <source>
        <dbReference type="EMBL" id="SQH73191.1"/>
    </source>
</evidence>
<dbReference type="GO" id="GO:0008233">
    <property type="term" value="F:peptidase activity"/>
    <property type="evidence" value="ECO:0007669"/>
    <property type="project" value="UniProtKB-KW"/>
</dbReference>
<dbReference type="PANTHER" id="PTHR30217">
    <property type="entry name" value="PEPTIDASE U32 FAMILY"/>
    <property type="match status" value="1"/>
</dbReference>
<keyword evidence="3" id="KW-1185">Reference proteome</keyword>
<feature type="domain" description="Peptidase U32 collagenase" evidence="1">
    <location>
        <begin position="381"/>
        <end position="492"/>
    </location>
</feature>
<name>A0A2X4STM6_9PORP</name>